<name>Q6ZRX0_HUMAN</name>
<dbReference type="AlphaFoldDB" id="Q6ZRX0"/>
<dbReference type="EMBL" id="AK127913">
    <property type="protein sequence ID" value="BAC87187.1"/>
    <property type="molecule type" value="mRNA"/>
</dbReference>
<reference evidence="1" key="1">
    <citation type="submission" date="2003-07" db="EMBL/GenBank/DDBJ databases">
        <title>NEDO human cDNA sequencing project.</title>
        <authorList>
            <person name="Ninomiya K."/>
            <person name="Wagatsuma M."/>
            <person name="Kanda K."/>
            <person name="Kondo H."/>
            <person name="Yokoi T."/>
            <person name="Kodaira H."/>
            <person name="Furuya T."/>
            <person name="Takahashi M."/>
            <person name="Kikkawa E."/>
            <person name="Omura Y."/>
            <person name="Abe K."/>
            <person name="Kamihara K."/>
            <person name="Katsuta N."/>
            <person name="Sato K."/>
            <person name="Tanikawa M."/>
            <person name="Yamazaki M."/>
            <person name="Sugiyama T."/>
            <person name="Irie R."/>
            <person name="Otsuki T."/>
            <person name="Sato H."/>
            <person name="Ota T."/>
            <person name="Wakamatsu A."/>
            <person name="Ishii S."/>
            <person name="Yamamoto J."/>
            <person name="Isono Y."/>
            <person name="Kawai-Hio Y."/>
            <person name="Saito K."/>
            <person name="Nishikawa T."/>
            <person name="Kimura K."/>
            <person name="Yamashita H."/>
            <person name="Matsuo K."/>
            <person name="Nakamura Y."/>
            <person name="Sekine M."/>
            <person name="Kikuchi H."/>
            <person name="Murakawa K."/>
            <person name="Kanehori K."/>
            <person name="Takahashi-Fujii A."/>
            <person name="Oshima A."/>
            <person name="Sugiyama A."/>
            <person name="Kawakami B."/>
            <person name="Suzuki Y."/>
            <person name="Sugano S."/>
            <person name="Nagahari K."/>
            <person name="Masuho Y."/>
            <person name="Nagai K."/>
            <person name="Isogai T."/>
        </authorList>
    </citation>
    <scope>NUCLEOTIDE SEQUENCE</scope>
    <source>
        <tissue evidence="1">Spleen</tissue>
    </source>
</reference>
<evidence type="ECO:0000313" key="1">
    <source>
        <dbReference type="EMBL" id="BAC87187.1"/>
    </source>
</evidence>
<proteinExistence type="evidence at transcript level"/>
<protein>
    <submittedName>
        <fullName evidence="1">cDNA FLJ46020 fis, clone SPLEN2019480</fullName>
    </submittedName>
</protein>
<accession>Q6ZRX0</accession>
<sequence>MPMIHHSTCFPGCNPLQFPNKLLLWRSCLSLSLFRLTPFMSCIAVDDTHICTSCLNVPSPNSKIPLSVYPVPLFEPLRGISDLKCPKLSPCDAPRAAPPHHLLLSNGSLILLWALFSPPTLELS</sequence>
<organism evidence="1">
    <name type="scientific">Homo sapiens</name>
    <name type="common">Human</name>
    <dbReference type="NCBI Taxonomy" id="9606"/>
    <lineage>
        <taxon>Eukaryota</taxon>
        <taxon>Metazoa</taxon>
        <taxon>Chordata</taxon>
        <taxon>Craniata</taxon>
        <taxon>Vertebrata</taxon>
        <taxon>Euteleostomi</taxon>
        <taxon>Mammalia</taxon>
        <taxon>Eutheria</taxon>
        <taxon>Euarchontoglires</taxon>
        <taxon>Primates</taxon>
        <taxon>Haplorrhini</taxon>
        <taxon>Catarrhini</taxon>
        <taxon>Hominidae</taxon>
        <taxon>Homo</taxon>
    </lineage>
</organism>